<dbReference type="InterPro" id="IPR011230">
    <property type="entry name" value="PAP14/16/28/29"/>
</dbReference>
<dbReference type="EMBL" id="CAMGYJ010000002">
    <property type="protein sequence ID" value="CAI0374829.1"/>
    <property type="molecule type" value="Genomic_DNA"/>
</dbReference>
<evidence type="ECO:0000313" key="3">
    <source>
        <dbReference type="EMBL" id="CAI0374829.1"/>
    </source>
</evidence>
<dbReference type="AlphaFoldDB" id="A0AAV0GR14"/>
<comment type="caution">
    <text evidence="3">The sequence shown here is derived from an EMBL/GenBank/DDBJ whole genome shotgun (WGS) entry which is preliminary data.</text>
</comment>
<dbReference type="PIRSF" id="PIRSF030250">
    <property type="entry name" value="Ptase_At2g46880"/>
    <property type="match status" value="1"/>
</dbReference>
<feature type="chain" id="PRO_5043347902" description="Calcineurin-like phosphoesterase domain-containing protein" evidence="1">
    <location>
        <begin position="24"/>
        <end position="379"/>
    </location>
</feature>
<dbReference type="PANTHER" id="PTHR32440:SF11">
    <property type="entry name" value="METALLOPHOSPHOESTERASE DOMAIN-CONTAINING PROTEIN"/>
    <property type="match status" value="1"/>
</dbReference>
<dbReference type="Pfam" id="PF00149">
    <property type="entry name" value="Metallophos"/>
    <property type="match status" value="1"/>
</dbReference>
<dbReference type="PANTHER" id="PTHR32440">
    <property type="entry name" value="PHOSPHATASE DCR2-RELATED-RELATED"/>
    <property type="match status" value="1"/>
</dbReference>
<dbReference type="GO" id="GO:0005737">
    <property type="term" value="C:cytoplasm"/>
    <property type="evidence" value="ECO:0007669"/>
    <property type="project" value="TreeGrafter"/>
</dbReference>
<proteinExistence type="predicted"/>
<gene>
    <name evidence="3" type="ORF">LITE_LOCUS363</name>
</gene>
<dbReference type="CDD" id="cd07383">
    <property type="entry name" value="MPP_Dcr2"/>
    <property type="match status" value="1"/>
</dbReference>
<keyword evidence="1" id="KW-0732">Signal</keyword>
<name>A0AAV0GR14_9ROSI</name>
<feature type="signal peptide" evidence="1">
    <location>
        <begin position="1"/>
        <end position="23"/>
    </location>
</feature>
<evidence type="ECO:0000256" key="1">
    <source>
        <dbReference type="SAM" id="SignalP"/>
    </source>
</evidence>
<dbReference type="Proteomes" id="UP001154282">
    <property type="component" value="Unassembled WGS sequence"/>
</dbReference>
<dbReference type="GO" id="GO:0016788">
    <property type="term" value="F:hydrolase activity, acting on ester bonds"/>
    <property type="evidence" value="ECO:0007669"/>
    <property type="project" value="TreeGrafter"/>
</dbReference>
<dbReference type="Gene3D" id="3.60.21.10">
    <property type="match status" value="1"/>
</dbReference>
<protein>
    <recommendedName>
        <fullName evidence="2">Calcineurin-like phosphoesterase domain-containing protein</fullName>
    </recommendedName>
</protein>
<feature type="domain" description="Calcineurin-like phosphoesterase" evidence="2">
    <location>
        <begin position="47"/>
        <end position="318"/>
    </location>
</feature>
<reference evidence="3" key="1">
    <citation type="submission" date="2022-08" db="EMBL/GenBank/DDBJ databases">
        <authorList>
            <person name="Gutierrez-Valencia J."/>
        </authorList>
    </citation>
    <scope>NUCLEOTIDE SEQUENCE</scope>
</reference>
<dbReference type="InterPro" id="IPR029052">
    <property type="entry name" value="Metallo-depent_PP-like"/>
</dbReference>
<dbReference type="SUPFAM" id="SSF56300">
    <property type="entry name" value="Metallo-dependent phosphatases"/>
    <property type="match status" value="1"/>
</dbReference>
<evidence type="ECO:0000259" key="2">
    <source>
        <dbReference type="Pfam" id="PF00149"/>
    </source>
</evidence>
<sequence length="379" mass="41391">MGCHRTWFLQLLAVFLLWSSTSAVCRKNMARAQGKKALRVAAGKPSFKIAIFADLHFGENAWTDWGPLQDVLSTGLMSSVLEEQKPDFAVYLGDVITANNMAIANASAYWDQAIAPTRDKRIPFATVFGNHDDARFEWPMEWFSPPGVPKVSCPAAAGAGDCSFRGTGRVELMRKEVERNRELSFSASGPNSLWPSVSNYVVPVGSSSGSGSPVLLMYFLDSGGGSYPGVISGAQSDWLQAKFRELNPDGRIPEIMFWHIPSTAYASVAPKSTAGVAQPCVGSINAESVASQDKEIATMDILVKRPSVKAVFVGHNHGMDWCCPYQKLWLCYARHTGYGGYGSWDRGVRMVELTEKPFSLKSWITMADGESHSEIILAS</sequence>
<accession>A0AAV0GR14</accession>
<keyword evidence="4" id="KW-1185">Reference proteome</keyword>
<dbReference type="InterPro" id="IPR004843">
    <property type="entry name" value="Calcineurin-like_PHP"/>
</dbReference>
<evidence type="ECO:0000313" key="4">
    <source>
        <dbReference type="Proteomes" id="UP001154282"/>
    </source>
</evidence>
<organism evidence="3 4">
    <name type="scientific">Linum tenue</name>
    <dbReference type="NCBI Taxonomy" id="586396"/>
    <lineage>
        <taxon>Eukaryota</taxon>
        <taxon>Viridiplantae</taxon>
        <taxon>Streptophyta</taxon>
        <taxon>Embryophyta</taxon>
        <taxon>Tracheophyta</taxon>
        <taxon>Spermatophyta</taxon>
        <taxon>Magnoliopsida</taxon>
        <taxon>eudicotyledons</taxon>
        <taxon>Gunneridae</taxon>
        <taxon>Pentapetalae</taxon>
        <taxon>rosids</taxon>
        <taxon>fabids</taxon>
        <taxon>Malpighiales</taxon>
        <taxon>Linaceae</taxon>
        <taxon>Linum</taxon>
    </lineage>
</organism>